<dbReference type="InterPro" id="IPR036866">
    <property type="entry name" value="RibonucZ/Hydroxyglut_hydro"/>
</dbReference>
<accession>A0A0L6JPB3</accession>
<dbReference type="InterPro" id="IPR001279">
    <property type="entry name" value="Metallo-B-lactamas"/>
</dbReference>
<evidence type="ECO:0000259" key="1">
    <source>
        <dbReference type="Pfam" id="PF00753"/>
    </source>
</evidence>
<keyword evidence="3" id="KW-1185">Reference proteome</keyword>
<dbReference type="STRING" id="398512.Bccel_2952"/>
<dbReference type="OrthoDB" id="9761531at2"/>
<gene>
    <name evidence="2" type="ORF">Bccel_2952</name>
</gene>
<dbReference type="eggNOG" id="COG2333">
    <property type="taxonomic scope" value="Bacteria"/>
</dbReference>
<dbReference type="SUPFAM" id="SSF56281">
    <property type="entry name" value="Metallo-hydrolase/oxidoreductase"/>
    <property type="match status" value="1"/>
</dbReference>
<dbReference type="PANTHER" id="PTHR30619:SF1">
    <property type="entry name" value="RECOMBINATION PROTEIN 2"/>
    <property type="match status" value="1"/>
</dbReference>
<sequence length="284" mass="32403">MLEITIWDVQHGSSAYIKTPKDKHFVIDLGTGRHKNTQSEFSPLLYLKNNCITTIDQLVITHPHTDHIDDILNFDKVFTKCLVVPSHLTEEDIRKANPSSDSKKVEKYIEIIKRYCIEVNDADNPTKPENNGGVKFEWFVPNTCGRSNINNHSTVVVIEYLGVKVIIPGDNETASWKELLEKDFFIKAIEGANIFVASHHGRESGYYADLFNYFTPYLTIISDDHVTDTSITDKYSKIATGWEVYKRSDGSCQKRNCITTRSDGTINIKIWQQNMINYMGVSID</sequence>
<dbReference type="PANTHER" id="PTHR30619">
    <property type="entry name" value="DNA INTERNALIZATION/COMPETENCE PROTEIN COMEC/REC2"/>
    <property type="match status" value="1"/>
</dbReference>
<dbReference type="Proteomes" id="UP000036923">
    <property type="component" value="Unassembled WGS sequence"/>
</dbReference>
<dbReference type="Gene3D" id="3.60.15.10">
    <property type="entry name" value="Ribonuclease Z/Hydroxyacylglutathione hydrolase-like"/>
    <property type="match status" value="1"/>
</dbReference>
<evidence type="ECO:0000313" key="3">
    <source>
        <dbReference type="Proteomes" id="UP000036923"/>
    </source>
</evidence>
<comment type="caution">
    <text evidence="2">The sequence shown here is derived from an EMBL/GenBank/DDBJ whole genome shotgun (WGS) entry which is preliminary data.</text>
</comment>
<feature type="domain" description="Metallo-beta-lactamase" evidence="1">
    <location>
        <begin position="11"/>
        <end position="171"/>
    </location>
</feature>
<dbReference type="InterPro" id="IPR052159">
    <property type="entry name" value="Competence_DNA_uptake"/>
</dbReference>
<dbReference type="AlphaFoldDB" id="A0A0L6JPB3"/>
<dbReference type="RefSeq" id="WP_036944709.1">
    <property type="nucleotide sequence ID" value="NZ_JQKC01000034.1"/>
</dbReference>
<evidence type="ECO:0000313" key="2">
    <source>
        <dbReference type="EMBL" id="KNY27681.1"/>
    </source>
</evidence>
<dbReference type="EMBL" id="LGTC01000001">
    <property type="protein sequence ID" value="KNY27681.1"/>
    <property type="molecule type" value="Genomic_DNA"/>
</dbReference>
<proteinExistence type="predicted"/>
<organism evidence="2 3">
    <name type="scientific">Pseudobacteroides cellulosolvens ATCC 35603 = DSM 2933</name>
    <dbReference type="NCBI Taxonomy" id="398512"/>
    <lineage>
        <taxon>Bacteria</taxon>
        <taxon>Bacillati</taxon>
        <taxon>Bacillota</taxon>
        <taxon>Clostridia</taxon>
        <taxon>Eubacteriales</taxon>
        <taxon>Oscillospiraceae</taxon>
        <taxon>Pseudobacteroides</taxon>
    </lineage>
</organism>
<name>A0A0L6JPB3_9FIRM</name>
<dbReference type="Pfam" id="PF00753">
    <property type="entry name" value="Lactamase_B"/>
    <property type="match status" value="1"/>
</dbReference>
<protein>
    <submittedName>
        <fullName evidence="2">Beta-lactamase domain protein</fullName>
    </submittedName>
</protein>
<reference evidence="3" key="1">
    <citation type="submission" date="2015-07" db="EMBL/GenBank/DDBJ databases">
        <title>Near-Complete Genome Sequence of the Cellulolytic Bacterium Bacteroides (Pseudobacteroides) cellulosolvens ATCC 35603.</title>
        <authorList>
            <person name="Dassa B."/>
            <person name="Utturkar S.M."/>
            <person name="Klingeman D.M."/>
            <person name="Hurt R.A."/>
            <person name="Keller M."/>
            <person name="Xu J."/>
            <person name="Reddy Y.H.K."/>
            <person name="Borovok I."/>
            <person name="Grinberg I.R."/>
            <person name="Lamed R."/>
            <person name="Zhivin O."/>
            <person name="Bayer E.A."/>
            <person name="Brown S.D."/>
        </authorList>
    </citation>
    <scope>NUCLEOTIDE SEQUENCE [LARGE SCALE GENOMIC DNA]</scope>
    <source>
        <strain evidence="3">DSM 2933</strain>
    </source>
</reference>